<evidence type="ECO:0000313" key="3">
    <source>
        <dbReference type="Proteomes" id="UP001163739"/>
    </source>
</evidence>
<reference evidence="2" key="1">
    <citation type="submission" date="2022-06" db="EMBL/GenBank/DDBJ databases">
        <title>Alkalimarinus sp. nov., isolated from gut of a Alitta virens.</title>
        <authorList>
            <person name="Yang A.I."/>
            <person name="Shin N.-R."/>
        </authorList>
    </citation>
    <scope>NUCLEOTIDE SEQUENCE</scope>
    <source>
        <strain evidence="2">A2M4</strain>
    </source>
</reference>
<proteinExistence type="predicted"/>
<evidence type="ECO:0000313" key="2">
    <source>
        <dbReference type="EMBL" id="UZE96007.1"/>
    </source>
</evidence>
<dbReference type="EMBL" id="CP100390">
    <property type="protein sequence ID" value="UZE96007.1"/>
    <property type="molecule type" value="Genomic_DNA"/>
</dbReference>
<keyword evidence="1" id="KW-1133">Transmembrane helix</keyword>
<protein>
    <submittedName>
        <fullName evidence="2">Uncharacterized protein</fullName>
    </submittedName>
</protein>
<feature type="transmembrane region" description="Helical" evidence="1">
    <location>
        <begin position="12"/>
        <end position="33"/>
    </location>
</feature>
<keyword evidence="3" id="KW-1185">Reference proteome</keyword>
<sequence length="148" mass="15978">MNQNRLMYTRPLIFSIFLAVFIEIINLVLFSFLTGSSEQLVDKTLWTVGVGGIGMGAVLGVFLVLSLVGQIEGKQAIIGTIFFSVLILGVVAKLAAIKMETINIAFNLSEWSLLYFLNGVVSAAIGGALLGWLLFTKGGNNLLTRFGF</sequence>
<feature type="transmembrane region" description="Helical" evidence="1">
    <location>
        <begin position="115"/>
        <end position="135"/>
    </location>
</feature>
<dbReference type="Proteomes" id="UP001163739">
    <property type="component" value="Chromosome"/>
</dbReference>
<keyword evidence="1" id="KW-0472">Membrane</keyword>
<feature type="transmembrane region" description="Helical" evidence="1">
    <location>
        <begin position="76"/>
        <end position="95"/>
    </location>
</feature>
<gene>
    <name evidence="2" type="ORF">NKI27_18480</name>
</gene>
<name>A0ABY6N1Z1_9ALTE</name>
<dbReference type="RefSeq" id="WP_265047492.1">
    <property type="nucleotide sequence ID" value="NZ_CP100390.1"/>
</dbReference>
<accession>A0ABY6N1Z1</accession>
<organism evidence="2 3">
    <name type="scientific">Alkalimarinus alittae</name>
    <dbReference type="NCBI Taxonomy" id="2961619"/>
    <lineage>
        <taxon>Bacteria</taxon>
        <taxon>Pseudomonadati</taxon>
        <taxon>Pseudomonadota</taxon>
        <taxon>Gammaproteobacteria</taxon>
        <taxon>Alteromonadales</taxon>
        <taxon>Alteromonadaceae</taxon>
        <taxon>Alkalimarinus</taxon>
    </lineage>
</organism>
<feature type="transmembrane region" description="Helical" evidence="1">
    <location>
        <begin position="45"/>
        <end position="69"/>
    </location>
</feature>
<keyword evidence="1" id="KW-0812">Transmembrane</keyword>
<evidence type="ECO:0000256" key="1">
    <source>
        <dbReference type="SAM" id="Phobius"/>
    </source>
</evidence>